<sequence length="234" mass="24812">MTSVITAQARVVGIVRGREIDTSASVTIDQETLVLAWQNATPWRLSLSGIEGIAGGPSSLTVYLVSNDVLELSGDDQLRPLGLQLLDRACAMPELTRGLKSLGSSRGTPIAAHDRWFAPFLAARRSVEGVSDPARQVMLLDAAALTKEIERAIAEIAATKAPGDAAEQRAVEAAIEEEAAPVFAAIEIMGLAGDALRGGALDTRIADWRRWVETVRGVFAAADDAWTGIAAELR</sequence>
<dbReference type="KEGG" id="ggr:HKW67_11905"/>
<evidence type="ECO:0000313" key="2">
    <source>
        <dbReference type="Proteomes" id="UP000500938"/>
    </source>
</evidence>
<accession>A0A6M4IRM7</accession>
<evidence type="ECO:0000313" key="1">
    <source>
        <dbReference type="EMBL" id="QJR36157.1"/>
    </source>
</evidence>
<protein>
    <submittedName>
        <fullName evidence="1">Uncharacterized protein</fullName>
    </submittedName>
</protein>
<keyword evidence="2" id="KW-1185">Reference proteome</keyword>
<organism evidence="1 2">
    <name type="scientific">Gemmatimonas groenlandica</name>
    <dbReference type="NCBI Taxonomy" id="2732249"/>
    <lineage>
        <taxon>Bacteria</taxon>
        <taxon>Pseudomonadati</taxon>
        <taxon>Gemmatimonadota</taxon>
        <taxon>Gemmatimonadia</taxon>
        <taxon>Gemmatimonadales</taxon>
        <taxon>Gemmatimonadaceae</taxon>
        <taxon>Gemmatimonas</taxon>
    </lineage>
</organism>
<gene>
    <name evidence="1" type="ORF">HKW67_11905</name>
</gene>
<dbReference type="Proteomes" id="UP000500938">
    <property type="component" value="Chromosome"/>
</dbReference>
<dbReference type="EMBL" id="CP053085">
    <property type="protein sequence ID" value="QJR36157.1"/>
    <property type="molecule type" value="Genomic_DNA"/>
</dbReference>
<dbReference type="RefSeq" id="WP_171225592.1">
    <property type="nucleotide sequence ID" value="NZ_CP053085.1"/>
</dbReference>
<name>A0A6M4IRM7_9BACT</name>
<proteinExistence type="predicted"/>
<dbReference type="AlphaFoldDB" id="A0A6M4IRM7"/>
<reference evidence="1 2" key="1">
    <citation type="submission" date="2020-05" db="EMBL/GenBank/DDBJ databases">
        <title>Complete genome sequence of Gemmatimonas greenlandica TET16.</title>
        <authorList>
            <person name="Zeng Y."/>
        </authorList>
    </citation>
    <scope>NUCLEOTIDE SEQUENCE [LARGE SCALE GENOMIC DNA]</scope>
    <source>
        <strain evidence="1 2">TET16</strain>
    </source>
</reference>